<gene>
    <name evidence="6" type="ORF">FHY64_18930</name>
</gene>
<dbReference type="InterPro" id="IPR050709">
    <property type="entry name" value="Biotin_Carboxyl_Carrier/Decarb"/>
</dbReference>
<keyword evidence="4" id="KW-0444">Lipid biosynthesis</keyword>
<evidence type="ECO:0000256" key="2">
    <source>
        <dbReference type="ARBA" id="ARBA00017562"/>
    </source>
</evidence>
<dbReference type="GO" id="GO:0006633">
    <property type="term" value="P:fatty acid biosynthetic process"/>
    <property type="evidence" value="ECO:0007669"/>
    <property type="project" value="UniProtKB-UniPathway"/>
</dbReference>
<dbReference type="OrthoDB" id="9811735at2"/>
<evidence type="ECO:0000256" key="1">
    <source>
        <dbReference type="ARBA" id="ARBA00003761"/>
    </source>
</evidence>
<dbReference type="InterPro" id="IPR001249">
    <property type="entry name" value="AcCoA_biotinCC"/>
</dbReference>
<keyword evidence="4" id="KW-0276">Fatty acid metabolism</keyword>
<dbReference type="PROSITE" id="PS50968">
    <property type="entry name" value="BIOTINYL_LIPOYL"/>
    <property type="match status" value="1"/>
</dbReference>
<dbReference type="InterPro" id="IPR011053">
    <property type="entry name" value="Single_hybrid_motif"/>
</dbReference>
<reference evidence="6 7" key="1">
    <citation type="submission" date="2019-06" db="EMBL/GenBank/DDBJ databases">
        <title>Genome of new Rhodobacteraceae sp. SM1903.</title>
        <authorList>
            <person name="Ren X."/>
        </authorList>
    </citation>
    <scope>NUCLEOTIDE SEQUENCE [LARGE SCALE GENOMIC DNA]</scope>
    <source>
        <strain evidence="6 7">SM1903</strain>
    </source>
</reference>
<evidence type="ECO:0000256" key="3">
    <source>
        <dbReference type="ARBA" id="ARBA00023267"/>
    </source>
</evidence>
<sequence>MARITECLMDRDFIDGLIALMKRQGLSELEYEAEGERIRLVLGGATASVPATTSPVEAAAPEAPASSGIEVRAAMPGCFYRAPSPEEPAFVEEGSKVEAGQTLGLLEAMKMFTEVETEQAGVVETIHVENGKMVAKGDLLFTLGAG</sequence>
<dbReference type="GO" id="GO:0009317">
    <property type="term" value="C:acetyl-CoA carboxylase complex"/>
    <property type="evidence" value="ECO:0007669"/>
    <property type="project" value="InterPro"/>
</dbReference>
<accession>A0A5C5G981</accession>
<keyword evidence="3 4" id="KW-0092">Biotin</keyword>
<dbReference type="Pfam" id="PF00364">
    <property type="entry name" value="Biotin_lipoyl"/>
    <property type="match status" value="1"/>
</dbReference>
<dbReference type="UniPathway" id="UPA00094"/>
<proteinExistence type="predicted"/>
<comment type="function">
    <text evidence="1 4">This protein is a component of the acetyl coenzyme A carboxylase complex; first, biotin carboxylase catalyzes the carboxylation of the carrier protein and then the transcarboxylase transfers the carboxyl group to form malonyl-CoA.</text>
</comment>
<dbReference type="Proteomes" id="UP000314011">
    <property type="component" value="Unassembled WGS sequence"/>
</dbReference>
<dbReference type="CDD" id="cd06850">
    <property type="entry name" value="biotinyl_domain"/>
    <property type="match status" value="1"/>
</dbReference>
<keyword evidence="4" id="KW-0443">Lipid metabolism</keyword>
<organism evidence="6 7">
    <name type="scientific">Pelagovum pacificum</name>
    <dbReference type="NCBI Taxonomy" id="2588711"/>
    <lineage>
        <taxon>Bacteria</taxon>
        <taxon>Pseudomonadati</taxon>
        <taxon>Pseudomonadota</taxon>
        <taxon>Alphaproteobacteria</taxon>
        <taxon>Rhodobacterales</taxon>
        <taxon>Paracoccaceae</taxon>
        <taxon>Pelagovum</taxon>
    </lineage>
</organism>
<dbReference type="PANTHER" id="PTHR45266">
    <property type="entry name" value="OXALOACETATE DECARBOXYLASE ALPHA CHAIN"/>
    <property type="match status" value="1"/>
</dbReference>
<dbReference type="EMBL" id="VFFF01000004">
    <property type="protein sequence ID" value="TNY30655.1"/>
    <property type="molecule type" value="Genomic_DNA"/>
</dbReference>
<comment type="caution">
    <text evidence="6">The sequence shown here is derived from an EMBL/GenBank/DDBJ whole genome shotgun (WGS) entry which is preliminary data.</text>
</comment>
<dbReference type="Gene3D" id="2.40.50.100">
    <property type="match status" value="1"/>
</dbReference>
<dbReference type="SUPFAM" id="SSF51230">
    <property type="entry name" value="Single hybrid motif"/>
    <property type="match status" value="1"/>
</dbReference>
<evidence type="ECO:0000313" key="7">
    <source>
        <dbReference type="Proteomes" id="UP000314011"/>
    </source>
</evidence>
<evidence type="ECO:0000259" key="5">
    <source>
        <dbReference type="PROSITE" id="PS50968"/>
    </source>
</evidence>
<dbReference type="GO" id="GO:0003989">
    <property type="term" value="F:acetyl-CoA carboxylase activity"/>
    <property type="evidence" value="ECO:0007669"/>
    <property type="project" value="InterPro"/>
</dbReference>
<evidence type="ECO:0000256" key="4">
    <source>
        <dbReference type="RuleBase" id="RU364072"/>
    </source>
</evidence>
<feature type="domain" description="Lipoyl-binding" evidence="5">
    <location>
        <begin position="68"/>
        <end position="144"/>
    </location>
</feature>
<protein>
    <recommendedName>
        <fullName evidence="2 4">Biotin carboxyl carrier protein of acetyl-CoA carboxylase</fullName>
    </recommendedName>
</protein>
<dbReference type="AlphaFoldDB" id="A0A5C5G981"/>
<evidence type="ECO:0000313" key="6">
    <source>
        <dbReference type="EMBL" id="TNY30655.1"/>
    </source>
</evidence>
<keyword evidence="4" id="KW-0275">Fatty acid biosynthesis</keyword>
<dbReference type="PANTHER" id="PTHR45266:SF3">
    <property type="entry name" value="OXALOACETATE DECARBOXYLASE ALPHA CHAIN"/>
    <property type="match status" value="1"/>
</dbReference>
<name>A0A5C5G981_9RHOB</name>
<comment type="pathway">
    <text evidence="4">Lipid metabolism; fatty acid biosynthesis.</text>
</comment>
<dbReference type="InterPro" id="IPR000089">
    <property type="entry name" value="Biotin_lipoyl"/>
</dbReference>
<keyword evidence="7" id="KW-1185">Reference proteome</keyword>
<dbReference type="PRINTS" id="PR01071">
    <property type="entry name" value="ACOABIOTINCC"/>
</dbReference>
<dbReference type="NCBIfam" id="NF005457">
    <property type="entry name" value="PRK07051.1"/>
    <property type="match status" value="1"/>
</dbReference>